<evidence type="ECO:0000256" key="1">
    <source>
        <dbReference type="SAM" id="Coils"/>
    </source>
</evidence>
<keyword evidence="3" id="KW-1185">Reference proteome</keyword>
<name>A0ABU0DXT2_9FIRM</name>
<evidence type="ECO:0000313" key="2">
    <source>
        <dbReference type="EMBL" id="MDQ0359448.1"/>
    </source>
</evidence>
<dbReference type="RefSeq" id="WP_307404560.1">
    <property type="nucleotide sequence ID" value="NZ_JAUSUR010000001.1"/>
</dbReference>
<accession>A0ABU0DXT2</accession>
<gene>
    <name evidence="2" type="ORF">J2S15_000179</name>
</gene>
<sequence length="540" mass="63861">MSKYNIDLKGIDIVEEYKESISSGFNSLIDPALRNEHGMELKAWNYNGVTLLNVEHHSELQGKPFNGVLIFDKSTFFSECKSFEKKKEVTHTYGGEVKGFRIGAYASYKVTPQGSETFENIVKNAFVNVECYLYDYFNDQIIPYTKEINFTESQYFKSFLSKVENQDVLFIEDLSQSDYKLLKKHIRDRFVFEKTGQSITRTFFNKYSGFSSIDYNYKLIAGVIDGYPTNEIEMLEKKREEHKEIKNNIENEKRKKTQLSNEMNKRIEDEERRKIEIQESRESNYYNRLLERFKNREVEIEEINSHILELQHSITMVEEVYCAVTDFFIGNLDKSKGVKNDNIERLYEPMKLDYQKRFSTFIIETIKKYESYINLGDDYLSLDSYGVRFDSSSRKYLIKLKIGNGIEPMFGNVKDRYWEFTGVNVIRLNVYIKASNKHDIDNIQLNHIVNNFKREFSDETIARTGMNIYSNDVIKIHDRFNHMKEEYVEPQTSLGLNKFDKSEAMRILLFEISLDLKSIKDTNERNKEFISYIIDEFIDE</sequence>
<reference evidence="2 3" key="1">
    <citation type="submission" date="2023-07" db="EMBL/GenBank/DDBJ databases">
        <title>Genomic Encyclopedia of Type Strains, Phase IV (KMG-IV): sequencing the most valuable type-strain genomes for metagenomic binning, comparative biology and taxonomic classification.</title>
        <authorList>
            <person name="Goeker M."/>
        </authorList>
    </citation>
    <scope>NUCLEOTIDE SEQUENCE [LARGE SCALE GENOMIC DNA]</scope>
    <source>
        <strain evidence="2 3">DSM 16784</strain>
    </source>
</reference>
<evidence type="ECO:0000313" key="3">
    <source>
        <dbReference type="Proteomes" id="UP001230220"/>
    </source>
</evidence>
<dbReference type="Proteomes" id="UP001230220">
    <property type="component" value="Unassembled WGS sequence"/>
</dbReference>
<dbReference type="EMBL" id="JAUSUR010000001">
    <property type="protein sequence ID" value="MDQ0359448.1"/>
    <property type="molecule type" value="Genomic_DNA"/>
</dbReference>
<proteinExistence type="predicted"/>
<keyword evidence="1" id="KW-0175">Coiled coil</keyword>
<organism evidence="2 3">
    <name type="scientific">Breznakia pachnodae</name>
    <dbReference type="NCBI Taxonomy" id="265178"/>
    <lineage>
        <taxon>Bacteria</taxon>
        <taxon>Bacillati</taxon>
        <taxon>Bacillota</taxon>
        <taxon>Erysipelotrichia</taxon>
        <taxon>Erysipelotrichales</taxon>
        <taxon>Erysipelotrichaceae</taxon>
        <taxon>Breznakia</taxon>
    </lineage>
</organism>
<protein>
    <submittedName>
        <fullName evidence="2">Uncharacterized protein</fullName>
    </submittedName>
</protein>
<feature type="coiled-coil region" evidence="1">
    <location>
        <begin position="232"/>
        <end position="280"/>
    </location>
</feature>
<comment type="caution">
    <text evidence="2">The sequence shown here is derived from an EMBL/GenBank/DDBJ whole genome shotgun (WGS) entry which is preliminary data.</text>
</comment>